<evidence type="ECO:0000256" key="1">
    <source>
        <dbReference type="ARBA" id="ARBA00007645"/>
    </source>
</evidence>
<keyword evidence="3 4" id="KW-0687">Ribonucleoprotein</keyword>
<dbReference type="PROSITE" id="PS00828">
    <property type="entry name" value="RIBOSOMAL_L36"/>
    <property type="match status" value="1"/>
</dbReference>
<organism evidence="5 6">
    <name type="scientific">Devosia riboflavina</name>
    <dbReference type="NCBI Taxonomy" id="46914"/>
    <lineage>
        <taxon>Bacteria</taxon>
        <taxon>Pseudomonadati</taxon>
        <taxon>Pseudomonadota</taxon>
        <taxon>Alphaproteobacteria</taxon>
        <taxon>Hyphomicrobiales</taxon>
        <taxon>Devosiaceae</taxon>
        <taxon>Devosia</taxon>
    </lineage>
</organism>
<dbReference type="AlphaFoldDB" id="A0A087LWY5"/>
<evidence type="ECO:0000313" key="6">
    <source>
        <dbReference type="Proteomes" id="UP000028981"/>
    </source>
</evidence>
<keyword evidence="6" id="KW-1185">Reference proteome</keyword>
<protein>
    <recommendedName>
        <fullName evidence="4">Large ribosomal subunit protein bL36</fullName>
    </recommendedName>
</protein>
<dbReference type="HAMAP" id="MF_00251">
    <property type="entry name" value="Ribosomal_bL36"/>
    <property type="match status" value="1"/>
</dbReference>
<dbReference type="NCBIfam" id="NF002021">
    <property type="entry name" value="PRK00831.1"/>
    <property type="match status" value="1"/>
</dbReference>
<sequence>MKITNSLKALMTRHRANKLVRRRGRVYIINKVDKRFKARQG</sequence>
<name>A0A087LWY5_9HYPH</name>
<dbReference type="SUPFAM" id="SSF57840">
    <property type="entry name" value="Ribosomal protein L36"/>
    <property type="match status" value="1"/>
</dbReference>
<dbReference type="GO" id="GO:0003735">
    <property type="term" value="F:structural constituent of ribosome"/>
    <property type="evidence" value="ECO:0007669"/>
    <property type="project" value="InterPro"/>
</dbReference>
<evidence type="ECO:0000313" key="5">
    <source>
        <dbReference type="EMBL" id="KFL29138.1"/>
    </source>
</evidence>
<dbReference type="GO" id="GO:1990904">
    <property type="term" value="C:ribonucleoprotein complex"/>
    <property type="evidence" value="ECO:0007669"/>
    <property type="project" value="UniProtKB-KW"/>
</dbReference>
<comment type="caution">
    <text evidence="5">The sequence shown here is derived from an EMBL/GenBank/DDBJ whole genome shotgun (WGS) entry which is preliminary data.</text>
</comment>
<dbReference type="GO" id="GO:0005840">
    <property type="term" value="C:ribosome"/>
    <property type="evidence" value="ECO:0007669"/>
    <property type="project" value="UniProtKB-KW"/>
</dbReference>
<evidence type="ECO:0000256" key="2">
    <source>
        <dbReference type="ARBA" id="ARBA00022980"/>
    </source>
</evidence>
<dbReference type="InterPro" id="IPR047621">
    <property type="entry name" value="Ribosomal_L36_bact"/>
</dbReference>
<dbReference type="RefSeq" id="WP_035086881.1">
    <property type="nucleotide sequence ID" value="NZ_JQGC01000030.1"/>
</dbReference>
<accession>A0A087LWY5</accession>
<dbReference type="PANTHER" id="PTHR47781">
    <property type="entry name" value="50S RIBOSOMAL PROTEIN L36 2"/>
    <property type="match status" value="1"/>
</dbReference>
<dbReference type="Proteomes" id="UP000028981">
    <property type="component" value="Unassembled WGS sequence"/>
</dbReference>
<dbReference type="GO" id="GO:0006412">
    <property type="term" value="P:translation"/>
    <property type="evidence" value="ECO:0007669"/>
    <property type="project" value="UniProtKB-UniRule"/>
</dbReference>
<dbReference type="STRING" id="46914.JP75_22405"/>
<dbReference type="Pfam" id="PF00444">
    <property type="entry name" value="Ribosomal_L36"/>
    <property type="match status" value="1"/>
</dbReference>
<keyword evidence="2 4" id="KW-0689">Ribosomal protein</keyword>
<dbReference type="PANTHER" id="PTHR47781:SF1">
    <property type="entry name" value="LARGE RIBOSOMAL SUBUNIT PROTEIN BL36B"/>
    <property type="match status" value="1"/>
</dbReference>
<dbReference type="InterPro" id="IPR035977">
    <property type="entry name" value="Ribosomal_bL36_sp"/>
</dbReference>
<proteinExistence type="inferred from homology"/>
<gene>
    <name evidence="4" type="primary">rpmJ</name>
    <name evidence="5" type="ORF">JP75_22405</name>
</gene>
<dbReference type="InterPro" id="IPR000473">
    <property type="entry name" value="Ribosomal_bL36"/>
</dbReference>
<dbReference type="EMBL" id="JQGC01000030">
    <property type="protein sequence ID" value="KFL29138.1"/>
    <property type="molecule type" value="Genomic_DNA"/>
</dbReference>
<comment type="similarity">
    <text evidence="1 4">Belongs to the bacterial ribosomal protein bL36 family.</text>
</comment>
<reference evidence="5 6" key="1">
    <citation type="submission" date="2014-08" db="EMBL/GenBank/DDBJ databases">
        <authorList>
            <person name="Hassan Y.I."/>
            <person name="Lepp D."/>
            <person name="Zhou T."/>
        </authorList>
    </citation>
    <scope>NUCLEOTIDE SEQUENCE [LARGE SCALE GENOMIC DNA]</scope>
    <source>
        <strain evidence="5 6">IFO13584</strain>
    </source>
</reference>
<evidence type="ECO:0000256" key="4">
    <source>
        <dbReference type="HAMAP-Rule" id="MF_00251"/>
    </source>
</evidence>
<dbReference type="OrthoDB" id="9801558at2"/>
<evidence type="ECO:0000256" key="3">
    <source>
        <dbReference type="ARBA" id="ARBA00023274"/>
    </source>
</evidence>